<dbReference type="EMBL" id="JAVDYB010000001">
    <property type="protein sequence ID" value="MDR7277380.1"/>
    <property type="molecule type" value="Genomic_DNA"/>
</dbReference>
<dbReference type="Pfam" id="PF07971">
    <property type="entry name" value="Glyco_hydro_92"/>
    <property type="match status" value="1"/>
</dbReference>
<dbReference type="GO" id="GO:0006516">
    <property type="term" value="P:glycoprotein catabolic process"/>
    <property type="evidence" value="ECO:0007669"/>
    <property type="project" value="TreeGrafter"/>
</dbReference>
<protein>
    <recommendedName>
        <fullName evidence="1">Glycosyl hydrolase family 92 domain-containing protein</fullName>
    </recommendedName>
</protein>
<gene>
    <name evidence="2" type="ORF">J2S41_004158</name>
</gene>
<dbReference type="Gene3D" id="3.30.2080.10">
    <property type="entry name" value="GH92 mannosidase domain"/>
    <property type="match status" value="1"/>
</dbReference>
<dbReference type="Proteomes" id="UP001183643">
    <property type="component" value="Unassembled WGS sequence"/>
</dbReference>
<evidence type="ECO:0000259" key="1">
    <source>
        <dbReference type="Pfam" id="PF07971"/>
    </source>
</evidence>
<comment type="caution">
    <text evidence="2">The sequence shown here is derived from an EMBL/GenBank/DDBJ whole genome shotgun (WGS) entry which is preliminary data.</text>
</comment>
<accession>A0AAE4CDC3</accession>
<dbReference type="PANTHER" id="PTHR12143:SF43">
    <property type="entry name" value="PUTATIVE-RELATED"/>
    <property type="match status" value="1"/>
</dbReference>
<evidence type="ECO:0000313" key="2">
    <source>
        <dbReference type="EMBL" id="MDR7277380.1"/>
    </source>
</evidence>
<dbReference type="AlphaFoldDB" id="A0AAE4CDC3"/>
<dbReference type="InterPro" id="IPR050883">
    <property type="entry name" value="PNGase"/>
</dbReference>
<dbReference type="PANTHER" id="PTHR12143">
    <property type="entry name" value="PEPTIDE N-GLYCANASE PNGASE -RELATED"/>
    <property type="match status" value="1"/>
</dbReference>
<name>A0AAE4CDC3_9ACTN</name>
<organism evidence="2 3">
    <name type="scientific">Catenuloplanes atrovinosus</name>
    <dbReference type="NCBI Taxonomy" id="137266"/>
    <lineage>
        <taxon>Bacteria</taxon>
        <taxon>Bacillati</taxon>
        <taxon>Actinomycetota</taxon>
        <taxon>Actinomycetes</taxon>
        <taxon>Micromonosporales</taxon>
        <taxon>Micromonosporaceae</taxon>
        <taxon>Catenuloplanes</taxon>
    </lineage>
</organism>
<sequence>MAYRAVAEMYDTTPSGLPGNDDQGALSAWLVFAHLGFYPAIYGTGTLVLHAPMFDRIDIRPVGGGADIEIQAPGVAAGKRYVKDLRVDGERRTASWVGAEFAREGGKLRFVMSATPTAWGTGAADVPPSYLDGMDARNNVGTTPDGRGDLGSMDLSDWSYSRDSLAAAGASPGAALRHGDLTFTWPTAAPGTPDNWIPHGQRIDLTDHSARGVSFLGLATNGPATGTAHVVYTDGTVQDVPLILGDWAAAAPVGNTALLTVTGRNNADGTAGGGTFRVFATDPVALDPARTVDAVILPRGSDRGIMHIVDVAIG</sequence>
<feature type="domain" description="Glycosyl hydrolase family 92" evidence="1">
    <location>
        <begin position="4"/>
        <end position="113"/>
    </location>
</feature>
<proteinExistence type="predicted"/>
<evidence type="ECO:0000313" key="3">
    <source>
        <dbReference type="Proteomes" id="UP001183643"/>
    </source>
</evidence>
<dbReference type="InterPro" id="IPR012939">
    <property type="entry name" value="Glyco_hydro_92"/>
</dbReference>
<dbReference type="GO" id="GO:0005829">
    <property type="term" value="C:cytosol"/>
    <property type="evidence" value="ECO:0007669"/>
    <property type="project" value="TreeGrafter"/>
</dbReference>
<keyword evidence="3" id="KW-1185">Reference proteome</keyword>
<reference evidence="2" key="1">
    <citation type="submission" date="2023-07" db="EMBL/GenBank/DDBJ databases">
        <title>Sequencing the genomes of 1000 actinobacteria strains.</title>
        <authorList>
            <person name="Klenk H.-P."/>
        </authorList>
    </citation>
    <scope>NUCLEOTIDE SEQUENCE</scope>
    <source>
        <strain evidence="2">DSM 44707</strain>
    </source>
</reference>
<dbReference type="GO" id="GO:0000224">
    <property type="term" value="F:peptide-N4-(N-acetyl-beta-glucosaminyl)asparagine amidase activity"/>
    <property type="evidence" value="ECO:0007669"/>
    <property type="project" value="TreeGrafter"/>
</dbReference>